<protein>
    <submittedName>
        <fullName evidence="2">Transcriptional regulator</fullName>
    </submittedName>
</protein>
<dbReference type="GO" id="GO:0003677">
    <property type="term" value="F:DNA binding"/>
    <property type="evidence" value="ECO:0007669"/>
    <property type="project" value="InterPro"/>
</dbReference>
<gene>
    <name evidence="2" type="ORF">AWB64_04740</name>
</gene>
<evidence type="ECO:0000313" key="3">
    <source>
        <dbReference type="Proteomes" id="UP000054893"/>
    </source>
</evidence>
<organism evidence="2 3">
    <name type="scientific">Caballeronia sordidicola</name>
    <name type="common">Burkholderia sordidicola</name>
    <dbReference type="NCBI Taxonomy" id="196367"/>
    <lineage>
        <taxon>Bacteria</taxon>
        <taxon>Pseudomonadati</taxon>
        <taxon>Pseudomonadota</taxon>
        <taxon>Betaproteobacteria</taxon>
        <taxon>Burkholderiales</taxon>
        <taxon>Burkholderiaceae</taxon>
        <taxon>Caballeronia</taxon>
    </lineage>
</organism>
<dbReference type="CDD" id="cd00093">
    <property type="entry name" value="HTH_XRE"/>
    <property type="match status" value="1"/>
</dbReference>
<dbReference type="InterPro" id="IPR001387">
    <property type="entry name" value="Cro/C1-type_HTH"/>
</dbReference>
<evidence type="ECO:0000259" key="1">
    <source>
        <dbReference type="PROSITE" id="PS50943"/>
    </source>
</evidence>
<proteinExistence type="predicted"/>
<dbReference type="SUPFAM" id="SSF47413">
    <property type="entry name" value="lambda repressor-like DNA-binding domains"/>
    <property type="match status" value="1"/>
</dbReference>
<reference evidence="2 3" key="1">
    <citation type="submission" date="2016-01" db="EMBL/GenBank/DDBJ databases">
        <authorList>
            <person name="Oliw E.H."/>
        </authorList>
    </citation>
    <scope>NUCLEOTIDE SEQUENCE [LARGE SCALE GENOMIC DNA]</scope>
    <source>
        <strain evidence="2">LMG 22029</strain>
    </source>
</reference>
<dbReference type="Gene3D" id="1.10.260.40">
    <property type="entry name" value="lambda repressor-like DNA-binding domains"/>
    <property type="match status" value="1"/>
</dbReference>
<accession>A0A158HK53</accession>
<evidence type="ECO:0000313" key="2">
    <source>
        <dbReference type="EMBL" id="SAL44666.1"/>
    </source>
</evidence>
<dbReference type="OrthoDB" id="6006530at2"/>
<name>A0A158HK53_CABSO</name>
<dbReference type="EMBL" id="FCOC02000018">
    <property type="protein sequence ID" value="SAL44666.1"/>
    <property type="molecule type" value="Genomic_DNA"/>
</dbReference>
<dbReference type="Pfam" id="PF13560">
    <property type="entry name" value="HTH_31"/>
    <property type="match status" value="1"/>
</dbReference>
<dbReference type="SMART" id="SM00530">
    <property type="entry name" value="HTH_XRE"/>
    <property type="match status" value="1"/>
</dbReference>
<dbReference type="Proteomes" id="UP000054893">
    <property type="component" value="Unassembled WGS sequence"/>
</dbReference>
<feature type="domain" description="HTH cro/C1-type" evidence="1">
    <location>
        <begin position="15"/>
        <end position="73"/>
    </location>
</feature>
<dbReference type="PROSITE" id="PS50943">
    <property type="entry name" value="HTH_CROC1"/>
    <property type="match status" value="1"/>
</dbReference>
<dbReference type="InterPro" id="IPR010982">
    <property type="entry name" value="Lambda_DNA-bd_dom_sf"/>
</dbReference>
<dbReference type="RefSeq" id="WP_060857820.1">
    <property type="nucleotide sequence ID" value="NZ_FCOC02000018.1"/>
</dbReference>
<sequence length="119" mass="13162">MPVKHTTSSVFAKRLKEARVRAGLTQEQLGINAGIDEFSASARINQYERGKHLPHLLMGQRLARALHVPTSFLYEEDDLLADLLVTAARLTRGKKKILLANAETLRQSASSRATKPSNV</sequence>
<dbReference type="AlphaFoldDB" id="A0A158HK53"/>